<organism evidence="1 2">
    <name type="scientific">Methylobacterium thuringiense</name>
    <dbReference type="NCBI Taxonomy" id="1003091"/>
    <lineage>
        <taxon>Bacteria</taxon>
        <taxon>Pseudomonadati</taxon>
        <taxon>Pseudomonadota</taxon>
        <taxon>Alphaproteobacteria</taxon>
        <taxon>Hyphomicrobiales</taxon>
        <taxon>Methylobacteriaceae</taxon>
        <taxon>Methylobacterium</taxon>
    </lineage>
</organism>
<accession>A0ABQ4TLT8</accession>
<name>A0ABQ4TLT8_9HYPH</name>
<dbReference type="Proteomes" id="UP001055101">
    <property type="component" value="Unassembled WGS sequence"/>
</dbReference>
<evidence type="ECO:0000313" key="2">
    <source>
        <dbReference type="Proteomes" id="UP001055101"/>
    </source>
</evidence>
<keyword evidence="2" id="KW-1185">Reference proteome</keyword>
<evidence type="ECO:0000313" key="1">
    <source>
        <dbReference type="EMBL" id="GJE55249.1"/>
    </source>
</evidence>
<reference evidence="1" key="2">
    <citation type="submission" date="2021-08" db="EMBL/GenBank/DDBJ databases">
        <authorList>
            <person name="Tani A."/>
            <person name="Ola A."/>
            <person name="Ogura Y."/>
            <person name="Katsura K."/>
            <person name="Hayashi T."/>
        </authorList>
    </citation>
    <scope>NUCLEOTIDE SEQUENCE</scope>
    <source>
        <strain evidence="1">DSM 23674</strain>
    </source>
</reference>
<protein>
    <submittedName>
        <fullName evidence="1">Uncharacterized protein</fullName>
    </submittedName>
</protein>
<gene>
    <name evidence="1" type="ORF">EKPJFOCH_1738</name>
</gene>
<sequence>MVSDLTARQIAAIRACGAHPGGLRISAYPGTMPGLVALGLVEPRPKALPSERRLMGWFLTPAGKERLRLVGTGEPGD</sequence>
<comment type="caution">
    <text evidence="1">The sequence shown here is derived from an EMBL/GenBank/DDBJ whole genome shotgun (WGS) entry which is preliminary data.</text>
</comment>
<proteinExistence type="predicted"/>
<reference evidence="1" key="1">
    <citation type="journal article" date="2021" name="Front. Microbiol.">
        <title>Comprehensive Comparative Genomics and Phenotyping of Methylobacterium Species.</title>
        <authorList>
            <person name="Alessa O."/>
            <person name="Ogura Y."/>
            <person name="Fujitani Y."/>
            <person name="Takami H."/>
            <person name="Hayashi T."/>
            <person name="Sahin N."/>
            <person name="Tani A."/>
        </authorList>
    </citation>
    <scope>NUCLEOTIDE SEQUENCE</scope>
    <source>
        <strain evidence="1">DSM 23674</strain>
    </source>
</reference>
<dbReference type="EMBL" id="BPRA01000007">
    <property type="protein sequence ID" value="GJE55249.1"/>
    <property type="molecule type" value="Genomic_DNA"/>
</dbReference>